<feature type="transmembrane region" description="Helical" evidence="1">
    <location>
        <begin position="20"/>
        <end position="44"/>
    </location>
</feature>
<sequence>MSLVQFLGTTAQQQQPEQVPGLAMVVLFAVQGVAALCLFLMAYLGANEKLPRNAFFGLRTDQSRADDATWRHVHRVAAPFAYAAGAAAIAGLGALALTTDRAALFLASLLITNVVVVVFIGLAMTHGHRNLPVG</sequence>
<organism evidence="2 3">
    <name type="scientific">Saccharothrix xinjiangensis</name>
    <dbReference type="NCBI Taxonomy" id="204798"/>
    <lineage>
        <taxon>Bacteria</taxon>
        <taxon>Bacillati</taxon>
        <taxon>Actinomycetota</taxon>
        <taxon>Actinomycetes</taxon>
        <taxon>Pseudonocardiales</taxon>
        <taxon>Pseudonocardiaceae</taxon>
        <taxon>Saccharothrix</taxon>
    </lineage>
</organism>
<gene>
    <name evidence="2" type="ORF">ACFPFM_19840</name>
</gene>
<dbReference type="EMBL" id="JBHSJB010000017">
    <property type="protein sequence ID" value="MFC5055995.1"/>
    <property type="molecule type" value="Genomic_DNA"/>
</dbReference>
<keyword evidence="1" id="KW-1133">Transmembrane helix</keyword>
<dbReference type="Proteomes" id="UP001595833">
    <property type="component" value="Unassembled WGS sequence"/>
</dbReference>
<keyword evidence="3" id="KW-1185">Reference proteome</keyword>
<comment type="caution">
    <text evidence="2">The sequence shown here is derived from an EMBL/GenBank/DDBJ whole genome shotgun (WGS) entry which is preliminary data.</text>
</comment>
<feature type="transmembrane region" description="Helical" evidence="1">
    <location>
        <begin position="103"/>
        <end position="124"/>
    </location>
</feature>
<dbReference type="InterPro" id="IPR025962">
    <property type="entry name" value="SdpI/YhfL"/>
</dbReference>
<accession>A0ABV9Y0A7</accession>
<evidence type="ECO:0000313" key="2">
    <source>
        <dbReference type="EMBL" id="MFC5055995.1"/>
    </source>
</evidence>
<dbReference type="RefSeq" id="WP_344039722.1">
    <property type="nucleotide sequence ID" value="NZ_BAAAKE010000018.1"/>
</dbReference>
<proteinExistence type="predicted"/>
<keyword evidence="1" id="KW-0472">Membrane</keyword>
<keyword evidence="1" id="KW-0812">Transmembrane</keyword>
<protein>
    <submittedName>
        <fullName evidence="2">SdpI family protein</fullName>
    </submittedName>
</protein>
<feature type="transmembrane region" description="Helical" evidence="1">
    <location>
        <begin position="80"/>
        <end position="97"/>
    </location>
</feature>
<dbReference type="Pfam" id="PF13630">
    <property type="entry name" value="SdpI"/>
    <property type="match status" value="1"/>
</dbReference>
<name>A0ABV9Y0A7_9PSEU</name>
<evidence type="ECO:0000256" key="1">
    <source>
        <dbReference type="SAM" id="Phobius"/>
    </source>
</evidence>
<reference evidence="3" key="1">
    <citation type="journal article" date="2019" name="Int. J. Syst. Evol. Microbiol.">
        <title>The Global Catalogue of Microorganisms (GCM) 10K type strain sequencing project: providing services to taxonomists for standard genome sequencing and annotation.</title>
        <authorList>
            <consortium name="The Broad Institute Genomics Platform"/>
            <consortium name="The Broad Institute Genome Sequencing Center for Infectious Disease"/>
            <person name="Wu L."/>
            <person name="Ma J."/>
        </authorList>
    </citation>
    <scope>NUCLEOTIDE SEQUENCE [LARGE SCALE GENOMIC DNA]</scope>
    <source>
        <strain evidence="3">KCTC 12848</strain>
    </source>
</reference>
<evidence type="ECO:0000313" key="3">
    <source>
        <dbReference type="Proteomes" id="UP001595833"/>
    </source>
</evidence>